<evidence type="ECO:0000256" key="5">
    <source>
        <dbReference type="RuleBase" id="RU362118"/>
    </source>
</evidence>
<dbReference type="CDD" id="cd00614">
    <property type="entry name" value="CGS_like"/>
    <property type="match status" value="1"/>
</dbReference>
<dbReference type="KEGG" id="hcv:FTV88_3052"/>
<dbReference type="InterPro" id="IPR015422">
    <property type="entry name" value="PyrdxlP-dep_Trfase_small"/>
</dbReference>
<protein>
    <submittedName>
        <fullName evidence="6">Aminotransferase class I/II-fold pyridoxal phosphate-dependent enzyme</fullName>
        <ecNumber evidence="6">2.6.1.-</ecNumber>
    </submittedName>
</protein>
<dbReference type="FunFam" id="3.40.640.10:FF:000009">
    <property type="entry name" value="Cystathionine gamma-synthase homolog"/>
    <property type="match status" value="1"/>
</dbReference>
<dbReference type="GO" id="GO:0016846">
    <property type="term" value="F:carbon-sulfur lyase activity"/>
    <property type="evidence" value="ECO:0007669"/>
    <property type="project" value="TreeGrafter"/>
</dbReference>
<evidence type="ECO:0000256" key="4">
    <source>
        <dbReference type="PIRSR" id="PIRSR001434-2"/>
    </source>
</evidence>
<evidence type="ECO:0000256" key="2">
    <source>
        <dbReference type="ARBA" id="ARBA00009077"/>
    </source>
</evidence>
<sequence>MRIETLLAQLGNGKDHTGAVSYPIYPSATFRHPALGESTGYDYSRSGNPTRQVLEEAIAQLEKGKRGLAFSSGMAAIANCLSIFAPGDHIIFCQDLYGGTYRLMEQIYKPLGLTATYVDTRWSHKIADAVTEKTKAIFVETPTNPTMHITDLRALNKLCQEHSLLLIVDNTFMSPYLQQPIELGAHIVVHSGTKYLGGHNDVVAGLVVAATEELGEKLYFMQNAIGAVLGPFDAWLLLRGMKSLALRMEQSQTSAQKIAQWLQEHKAVEQVYYLGLPGHPGRDVHFEQARGAGAMVSFAVREEKKVEEVLSRVQLISFAESLGGVESLITFPARQTHADIPEELRQQTGVTSTLLRLSVGIENVDDLIADLEEALG</sequence>
<dbReference type="Pfam" id="PF01053">
    <property type="entry name" value="Cys_Met_Meta_PP"/>
    <property type="match status" value="1"/>
</dbReference>
<keyword evidence="7" id="KW-1185">Reference proteome</keyword>
<keyword evidence="6" id="KW-0808">Transferase</keyword>
<organism evidence="6 7">
    <name type="scientific">Heliorestis convoluta</name>
    <dbReference type="NCBI Taxonomy" id="356322"/>
    <lineage>
        <taxon>Bacteria</taxon>
        <taxon>Bacillati</taxon>
        <taxon>Bacillota</taxon>
        <taxon>Clostridia</taxon>
        <taxon>Eubacteriales</taxon>
        <taxon>Heliobacteriaceae</taxon>
        <taxon>Heliorestis</taxon>
    </lineage>
</organism>
<accession>A0A5Q2N2T4</accession>
<name>A0A5Q2N2T4_9FIRM</name>
<comment type="cofactor">
    <cofactor evidence="1 5">
        <name>pyridoxal 5'-phosphate</name>
        <dbReference type="ChEBI" id="CHEBI:597326"/>
    </cofactor>
</comment>
<evidence type="ECO:0000313" key="7">
    <source>
        <dbReference type="Proteomes" id="UP000366051"/>
    </source>
</evidence>
<gene>
    <name evidence="6" type="ORF">FTV88_3052</name>
</gene>
<dbReference type="FunFam" id="3.90.1150.10:FF:000033">
    <property type="entry name" value="Cystathionine gamma-synthase"/>
    <property type="match status" value="1"/>
</dbReference>
<dbReference type="GO" id="GO:0030170">
    <property type="term" value="F:pyridoxal phosphate binding"/>
    <property type="evidence" value="ECO:0007669"/>
    <property type="project" value="InterPro"/>
</dbReference>
<dbReference type="PIRSF" id="PIRSF001434">
    <property type="entry name" value="CGS"/>
    <property type="match status" value="1"/>
</dbReference>
<evidence type="ECO:0000256" key="3">
    <source>
        <dbReference type="ARBA" id="ARBA00022898"/>
    </source>
</evidence>
<dbReference type="PANTHER" id="PTHR11808">
    <property type="entry name" value="TRANS-SULFURATION ENZYME FAMILY MEMBER"/>
    <property type="match status" value="1"/>
</dbReference>
<dbReference type="InterPro" id="IPR015421">
    <property type="entry name" value="PyrdxlP-dep_Trfase_major"/>
</dbReference>
<dbReference type="InterPro" id="IPR000277">
    <property type="entry name" value="Cys/Met-Metab_PyrdxlP-dep_enz"/>
</dbReference>
<keyword evidence="3 4" id="KW-0663">Pyridoxal phosphate</keyword>
<reference evidence="7" key="1">
    <citation type="submission" date="2019-11" db="EMBL/GenBank/DDBJ databases">
        <title>Genome sequence of Heliorestis convoluta strain HH, an alkaliphilic and minimalistic phototrophic bacterium from a soda lake in Egypt.</title>
        <authorList>
            <person name="Dewey E.D."/>
            <person name="Stokes L.M."/>
            <person name="Burchell B.M."/>
            <person name="Shaffer K.N."/>
            <person name="Huntington A.M."/>
            <person name="Baker J.M."/>
            <person name="Nadendla S."/>
            <person name="Giglio M.G."/>
            <person name="Touchman J.W."/>
            <person name="Blankenship R.E."/>
            <person name="Madigan M.T."/>
            <person name="Sattley W.M."/>
        </authorList>
    </citation>
    <scope>NUCLEOTIDE SEQUENCE [LARGE SCALE GENOMIC DNA]</scope>
    <source>
        <strain evidence="7">HH</strain>
    </source>
</reference>
<dbReference type="PANTHER" id="PTHR11808:SF90">
    <property type="entry name" value="CYSTATHIONINE GAMMA-SYNTHASE"/>
    <property type="match status" value="1"/>
</dbReference>
<dbReference type="GO" id="GO:0019346">
    <property type="term" value="P:transsulfuration"/>
    <property type="evidence" value="ECO:0007669"/>
    <property type="project" value="InterPro"/>
</dbReference>
<dbReference type="GO" id="GO:0008483">
    <property type="term" value="F:transaminase activity"/>
    <property type="evidence" value="ECO:0007669"/>
    <property type="project" value="UniProtKB-KW"/>
</dbReference>
<dbReference type="SUPFAM" id="SSF53383">
    <property type="entry name" value="PLP-dependent transferases"/>
    <property type="match status" value="1"/>
</dbReference>
<keyword evidence="6" id="KW-0032">Aminotransferase</keyword>
<evidence type="ECO:0000313" key="6">
    <source>
        <dbReference type="EMBL" id="QGG49127.1"/>
    </source>
</evidence>
<dbReference type="GO" id="GO:0009086">
    <property type="term" value="P:methionine biosynthetic process"/>
    <property type="evidence" value="ECO:0007669"/>
    <property type="project" value="UniProtKB-ARBA"/>
</dbReference>
<dbReference type="Gene3D" id="3.90.1150.10">
    <property type="entry name" value="Aspartate Aminotransferase, domain 1"/>
    <property type="match status" value="1"/>
</dbReference>
<dbReference type="EC" id="2.6.1.-" evidence="6"/>
<dbReference type="OrthoDB" id="9780685at2"/>
<proteinExistence type="inferred from homology"/>
<dbReference type="RefSeq" id="WP_153726165.1">
    <property type="nucleotide sequence ID" value="NZ_CP045875.1"/>
</dbReference>
<feature type="modified residue" description="N6-(pyridoxal phosphate)lysine" evidence="4">
    <location>
        <position position="194"/>
    </location>
</feature>
<dbReference type="InterPro" id="IPR015424">
    <property type="entry name" value="PyrdxlP-dep_Trfase"/>
</dbReference>
<dbReference type="Proteomes" id="UP000366051">
    <property type="component" value="Chromosome"/>
</dbReference>
<comment type="similarity">
    <text evidence="2 5">Belongs to the trans-sulfuration enzymes family.</text>
</comment>
<evidence type="ECO:0000256" key="1">
    <source>
        <dbReference type="ARBA" id="ARBA00001933"/>
    </source>
</evidence>
<dbReference type="GO" id="GO:0005737">
    <property type="term" value="C:cytoplasm"/>
    <property type="evidence" value="ECO:0007669"/>
    <property type="project" value="TreeGrafter"/>
</dbReference>
<dbReference type="AlphaFoldDB" id="A0A5Q2N2T4"/>
<dbReference type="Gene3D" id="3.40.640.10">
    <property type="entry name" value="Type I PLP-dependent aspartate aminotransferase-like (Major domain)"/>
    <property type="match status" value="1"/>
</dbReference>
<dbReference type="EMBL" id="CP045875">
    <property type="protein sequence ID" value="QGG49127.1"/>
    <property type="molecule type" value="Genomic_DNA"/>
</dbReference>